<evidence type="ECO:0000256" key="1">
    <source>
        <dbReference type="SAM" id="Phobius"/>
    </source>
</evidence>
<keyword evidence="1" id="KW-0812">Transmembrane</keyword>
<protein>
    <submittedName>
        <fullName evidence="3">Uncharacterized protein</fullName>
    </submittedName>
</protein>
<proteinExistence type="predicted"/>
<feature type="transmembrane region" description="Helical" evidence="1">
    <location>
        <begin position="78"/>
        <end position="101"/>
    </location>
</feature>
<reference evidence="3" key="1">
    <citation type="submission" date="2022-11" db="UniProtKB">
        <authorList>
            <consortium name="WormBaseParasite"/>
        </authorList>
    </citation>
    <scope>IDENTIFICATION</scope>
</reference>
<name>A0A914D1I2_9BILA</name>
<accession>A0A914D1I2</accession>
<evidence type="ECO:0000313" key="3">
    <source>
        <dbReference type="WBParaSite" id="ACRNAN_scaffold1687.g29947.t1"/>
    </source>
</evidence>
<evidence type="ECO:0000313" key="2">
    <source>
        <dbReference type="Proteomes" id="UP000887540"/>
    </source>
</evidence>
<keyword evidence="2" id="KW-1185">Reference proteome</keyword>
<dbReference type="WBParaSite" id="ACRNAN_scaffold1687.g29947.t1">
    <property type="protein sequence ID" value="ACRNAN_scaffold1687.g29947.t1"/>
    <property type="gene ID" value="ACRNAN_scaffold1687.g29947"/>
</dbReference>
<dbReference type="Proteomes" id="UP000887540">
    <property type="component" value="Unplaced"/>
</dbReference>
<keyword evidence="1" id="KW-1133">Transmembrane helix</keyword>
<sequence>MFTSRIFIVIGMYRRTPIRVEEALVARTISFIVGPDWDSNPDRPGYRPSALPLCYRDLQLMPVSCMLFGFGIKHMGPVLTSSISWVVVLNPIIVIALVAPYRDAVLGRKRVKRVVKYTMVKMRHSVKRNLVNPNDTTVQGTGSERIYTIA</sequence>
<organism evidence="2 3">
    <name type="scientific">Acrobeloides nanus</name>
    <dbReference type="NCBI Taxonomy" id="290746"/>
    <lineage>
        <taxon>Eukaryota</taxon>
        <taxon>Metazoa</taxon>
        <taxon>Ecdysozoa</taxon>
        <taxon>Nematoda</taxon>
        <taxon>Chromadorea</taxon>
        <taxon>Rhabditida</taxon>
        <taxon>Tylenchina</taxon>
        <taxon>Cephalobomorpha</taxon>
        <taxon>Cephaloboidea</taxon>
        <taxon>Cephalobidae</taxon>
        <taxon>Acrobeloides</taxon>
    </lineage>
</organism>
<dbReference type="AlphaFoldDB" id="A0A914D1I2"/>
<keyword evidence="1" id="KW-0472">Membrane</keyword>